<feature type="domain" description="Cyclic nucleotide-binding" evidence="1">
    <location>
        <begin position="32"/>
        <end position="117"/>
    </location>
</feature>
<dbReference type="InterPro" id="IPR014710">
    <property type="entry name" value="RmlC-like_jellyroll"/>
</dbReference>
<evidence type="ECO:0000259" key="1">
    <source>
        <dbReference type="Pfam" id="PF00027"/>
    </source>
</evidence>
<dbReference type="RefSeq" id="WP_189566168.1">
    <property type="nucleotide sequence ID" value="NZ_BMXF01000004.1"/>
</dbReference>
<sequence>MYDTLIAFFNKHLDKPLTESEIISLREIFTVKRMRKHMFFLQEGEVCQMVGFVTKGAFRQYTIDESGKESILNLFLENWWVADRESFADGTPSPYFIDACEDGELLVFTREDFFEKIDSLPFLKEVSRKLTERNSYQLLKRVHHAKALSAEERLVNLEETYPEFLQRFPQHMIASYLGMTKETLSRIRAKHAAFPKKQR</sequence>
<reference evidence="2 3" key="1">
    <citation type="journal article" date="2014" name="Int. J. Syst. Evol. Microbiol.">
        <title>Complete genome sequence of Corynebacterium casei LMG S-19264T (=DSM 44701T), isolated from a smear-ripened cheese.</title>
        <authorList>
            <consortium name="US DOE Joint Genome Institute (JGI-PGF)"/>
            <person name="Walter F."/>
            <person name="Albersmeier A."/>
            <person name="Kalinowski J."/>
            <person name="Ruckert C."/>
        </authorList>
    </citation>
    <scope>NUCLEOTIDE SEQUENCE [LARGE SCALE GENOMIC DNA]</scope>
    <source>
        <strain evidence="2 3">KCTC 12866</strain>
    </source>
</reference>
<accession>A0A8J3GB91</accession>
<gene>
    <name evidence="2" type="ORF">GCM10007390_37980</name>
</gene>
<dbReference type="AlphaFoldDB" id="A0A8J3GB91"/>
<proteinExistence type="predicted"/>
<dbReference type="Proteomes" id="UP000598271">
    <property type="component" value="Unassembled WGS sequence"/>
</dbReference>
<dbReference type="InterPro" id="IPR018490">
    <property type="entry name" value="cNMP-bd_dom_sf"/>
</dbReference>
<keyword evidence="3" id="KW-1185">Reference proteome</keyword>
<organism evidence="2 3">
    <name type="scientific">Persicitalea jodogahamensis</name>
    <dbReference type="NCBI Taxonomy" id="402147"/>
    <lineage>
        <taxon>Bacteria</taxon>
        <taxon>Pseudomonadati</taxon>
        <taxon>Bacteroidota</taxon>
        <taxon>Cytophagia</taxon>
        <taxon>Cytophagales</taxon>
        <taxon>Spirosomataceae</taxon>
        <taxon>Persicitalea</taxon>
    </lineage>
</organism>
<protein>
    <submittedName>
        <fullName evidence="2">cAMP-binding protein</fullName>
    </submittedName>
</protein>
<evidence type="ECO:0000313" key="3">
    <source>
        <dbReference type="Proteomes" id="UP000598271"/>
    </source>
</evidence>
<comment type="caution">
    <text evidence="2">The sequence shown here is derived from an EMBL/GenBank/DDBJ whole genome shotgun (WGS) entry which is preliminary data.</text>
</comment>
<dbReference type="CDD" id="cd00038">
    <property type="entry name" value="CAP_ED"/>
    <property type="match status" value="1"/>
</dbReference>
<dbReference type="Gene3D" id="2.60.120.10">
    <property type="entry name" value="Jelly Rolls"/>
    <property type="match status" value="1"/>
</dbReference>
<dbReference type="EMBL" id="BMXF01000004">
    <property type="protein sequence ID" value="GHB80163.1"/>
    <property type="molecule type" value="Genomic_DNA"/>
</dbReference>
<evidence type="ECO:0000313" key="2">
    <source>
        <dbReference type="EMBL" id="GHB80163.1"/>
    </source>
</evidence>
<name>A0A8J3GB91_9BACT</name>
<dbReference type="Pfam" id="PF00027">
    <property type="entry name" value="cNMP_binding"/>
    <property type="match status" value="1"/>
</dbReference>
<dbReference type="SUPFAM" id="SSF51206">
    <property type="entry name" value="cAMP-binding domain-like"/>
    <property type="match status" value="1"/>
</dbReference>
<dbReference type="InterPro" id="IPR000595">
    <property type="entry name" value="cNMP-bd_dom"/>
</dbReference>